<accession>A0A8T0MQ15</accession>
<feature type="compositionally biased region" description="Basic and acidic residues" evidence="1">
    <location>
        <begin position="12"/>
        <end position="24"/>
    </location>
</feature>
<name>A0A8T0MQ15_PANVG</name>
<evidence type="ECO:0000313" key="2">
    <source>
        <dbReference type="EMBL" id="KAG2537459.1"/>
    </source>
</evidence>
<sequence>MKLASQGRHSSGKPERGGRPDRNWSRRIKSRRWRECEIGTDCRCGPAEGNPDGGAFSLPIRSTLAADVQFRFPRHTKRSSQLQ</sequence>
<feature type="region of interest" description="Disordered" evidence="1">
    <location>
        <begin position="1"/>
        <end position="27"/>
    </location>
</feature>
<evidence type="ECO:0000256" key="1">
    <source>
        <dbReference type="SAM" id="MobiDB-lite"/>
    </source>
</evidence>
<dbReference type="EMBL" id="CM029054">
    <property type="protein sequence ID" value="KAG2537459.1"/>
    <property type="molecule type" value="Genomic_DNA"/>
</dbReference>
<evidence type="ECO:0000313" key="3">
    <source>
        <dbReference type="Proteomes" id="UP000823388"/>
    </source>
</evidence>
<protein>
    <submittedName>
        <fullName evidence="2">Uncharacterized protein</fullName>
    </submittedName>
</protein>
<proteinExistence type="predicted"/>
<comment type="caution">
    <text evidence="2">The sequence shown here is derived from an EMBL/GenBank/DDBJ whole genome shotgun (WGS) entry which is preliminary data.</text>
</comment>
<dbReference type="Proteomes" id="UP000823388">
    <property type="component" value="Chromosome 9N"/>
</dbReference>
<keyword evidence="3" id="KW-1185">Reference proteome</keyword>
<dbReference type="AlphaFoldDB" id="A0A8T0MQ15"/>
<reference evidence="2" key="1">
    <citation type="submission" date="2020-05" db="EMBL/GenBank/DDBJ databases">
        <title>WGS assembly of Panicum virgatum.</title>
        <authorList>
            <person name="Lovell J.T."/>
            <person name="Jenkins J."/>
            <person name="Shu S."/>
            <person name="Juenger T.E."/>
            <person name="Schmutz J."/>
        </authorList>
    </citation>
    <scope>NUCLEOTIDE SEQUENCE</scope>
    <source>
        <strain evidence="2">AP13</strain>
    </source>
</reference>
<organism evidence="2 3">
    <name type="scientific">Panicum virgatum</name>
    <name type="common">Blackwell switchgrass</name>
    <dbReference type="NCBI Taxonomy" id="38727"/>
    <lineage>
        <taxon>Eukaryota</taxon>
        <taxon>Viridiplantae</taxon>
        <taxon>Streptophyta</taxon>
        <taxon>Embryophyta</taxon>
        <taxon>Tracheophyta</taxon>
        <taxon>Spermatophyta</taxon>
        <taxon>Magnoliopsida</taxon>
        <taxon>Liliopsida</taxon>
        <taxon>Poales</taxon>
        <taxon>Poaceae</taxon>
        <taxon>PACMAD clade</taxon>
        <taxon>Panicoideae</taxon>
        <taxon>Panicodae</taxon>
        <taxon>Paniceae</taxon>
        <taxon>Panicinae</taxon>
        <taxon>Panicum</taxon>
        <taxon>Panicum sect. Hiantes</taxon>
    </lineage>
</organism>
<gene>
    <name evidence="2" type="ORF">PVAP13_9NG296973</name>
</gene>